<accession>A0A9N9V8H3</accession>
<dbReference type="AlphaFoldDB" id="A0A9N9V8H3"/>
<feature type="region of interest" description="Disordered" evidence="1">
    <location>
        <begin position="45"/>
        <end position="104"/>
    </location>
</feature>
<gene>
    <name evidence="3" type="ORF">CRHIZ90672A_00004302</name>
</gene>
<evidence type="ECO:0000259" key="2">
    <source>
        <dbReference type="PROSITE" id="PS51837"/>
    </source>
</evidence>
<sequence>MLGTRHQRYRSFDIHLPRKASFASLRRMASYTHIAAGEIKHLEPTEHCVSPPPADPDAASPLFNSPDDIKGCAIDPLMSPPTGSKEEKPMYSTSPSLCASRRPQPSIESVALETNIRQSAIRQSIKRASNTSTSRTTGYRRRDSRDPRKKVMSPVDDGGFPEVVVSSLNQSTVSLELFRSNSLVIPPLSRFSLDTESDDDDDESVTPLDRLSDEPDWVDCPFCQRRVETRVKKEPSKVTHIATTGLFIATFGMSSSAKKDKKYNITHFCTKCDRMVAHQHHGKRMEALGTTKYLREVSRYVRRPSIAQSTRTRTSTSHENRRPYNFF</sequence>
<feature type="region of interest" description="Disordered" evidence="1">
    <location>
        <begin position="191"/>
        <end position="210"/>
    </location>
</feature>
<feature type="compositionally biased region" description="Acidic residues" evidence="1">
    <location>
        <begin position="195"/>
        <end position="204"/>
    </location>
</feature>
<reference evidence="3" key="1">
    <citation type="submission" date="2021-10" db="EMBL/GenBank/DDBJ databases">
        <authorList>
            <person name="Piombo E."/>
        </authorList>
    </citation>
    <scope>NUCLEOTIDE SEQUENCE</scope>
</reference>
<dbReference type="Proteomes" id="UP000696573">
    <property type="component" value="Unassembled WGS sequence"/>
</dbReference>
<feature type="region of interest" description="Disordered" evidence="1">
    <location>
        <begin position="121"/>
        <end position="161"/>
    </location>
</feature>
<dbReference type="OrthoDB" id="5599753at2759"/>
<feature type="domain" description="LITAF" evidence="2">
    <location>
        <begin position="200"/>
        <end position="281"/>
    </location>
</feature>
<comment type="caution">
    <text evidence="3">The sequence shown here is derived from an EMBL/GenBank/DDBJ whole genome shotgun (WGS) entry which is preliminary data.</text>
</comment>
<organism evidence="3 4">
    <name type="scientific">Clonostachys rhizophaga</name>
    <dbReference type="NCBI Taxonomy" id="160324"/>
    <lineage>
        <taxon>Eukaryota</taxon>
        <taxon>Fungi</taxon>
        <taxon>Dikarya</taxon>
        <taxon>Ascomycota</taxon>
        <taxon>Pezizomycotina</taxon>
        <taxon>Sordariomycetes</taxon>
        <taxon>Hypocreomycetidae</taxon>
        <taxon>Hypocreales</taxon>
        <taxon>Bionectriaceae</taxon>
        <taxon>Clonostachys</taxon>
    </lineage>
</organism>
<feature type="compositionally biased region" description="Polar residues" evidence="1">
    <location>
        <begin position="306"/>
        <end position="315"/>
    </location>
</feature>
<dbReference type="EMBL" id="CABFNQ020000645">
    <property type="protein sequence ID" value="CAH0020491.1"/>
    <property type="molecule type" value="Genomic_DNA"/>
</dbReference>
<evidence type="ECO:0000313" key="3">
    <source>
        <dbReference type="EMBL" id="CAH0020491.1"/>
    </source>
</evidence>
<dbReference type="Pfam" id="PF10601">
    <property type="entry name" value="zf-LITAF-like"/>
    <property type="match status" value="1"/>
</dbReference>
<keyword evidence="4" id="KW-1185">Reference proteome</keyword>
<evidence type="ECO:0000256" key="1">
    <source>
        <dbReference type="SAM" id="MobiDB-lite"/>
    </source>
</evidence>
<dbReference type="InterPro" id="IPR006629">
    <property type="entry name" value="LITAF"/>
</dbReference>
<feature type="region of interest" description="Disordered" evidence="1">
    <location>
        <begin position="305"/>
        <end position="327"/>
    </location>
</feature>
<name>A0A9N9V8H3_9HYPO</name>
<dbReference type="PROSITE" id="PS51837">
    <property type="entry name" value="LITAF"/>
    <property type="match status" value="1"/>
</dbReference>
<protein>
    <recommendedName>
        <fullName evidence="2">LITAF domain-containing protein</fullName>
    </recommendedName>
</protein>
<evidence type="ECO:0000313" key="4">
    <source>
        <dbReference type="Proteomes" id="UP000696573"/>
    </source>
</evidence>
<proteinExistence type="predicted"/>
<feature type="compositionally biased region" description="Basic and acidic residues" evidence="1">
    <location>
        <begin position="316"/>
        <end position="327"/>
    </location>
</feature>